<sequence length="470" mass="52069">MRTDARNDFRHADVHDGPAGSSLGEYAYALLRSWWLILLIAALVVGAALAATLMMTPQYRATTTLQIEREAMKVVEMEDLIPSESPMDRDFYQTQYELLMSRSLARRVIAKAGLADHPVYREQVEAALAKLGPAAQGQPAAASRRLAIERALTDSVLASLEVEPVRQSRLVKVHFDSPDPELSARVANTYASEFIASGLEHRLQASSFATKYLSERLTQIKQRLQDSEKKFVDFAGQEKIVSVGEDKPSLPAQNLEELNALLASAQDARIKSEAAWRQARYGSGLALPQVVSNPLIQNLMQTRAQLSAEYQQKLSTFKPDYPEMLRLNSQMSEVGRQINTQIANIRDSIKAQYDAASTQEQMLEARIEQLKGDELDLQDRSIRYNMFKREVDTNRQLYDGLLQRFKEIGVAGNVGANNVSVVDTADAPSAPSSPRLAFNLALAAIFGLFAGVVAALLLHAMRSSRETSSR</sequence>
<keyword evidence="11" id="KW-1185">Reference proteome</keyword>
<organism evidence="10 11">
    <name type="scientific">Pseudoxanthomonas sacheonensis</name>
    <dbReference type="NCBI Taxonomy" id="443615"/>
    <lineage>
        <taxon>Bacteria</taxon>
        <taxon>Pseudomonadati</taxon>
        <taxon>Pseudomonadota</taxon>
        <taxon>Gammaproteobacteria</taxon>
        <taxon>Lysobacterales</taxon>
        <taxon>Lysobacteraceae</taxon>
        <taxon>Pseudoxanthomonas</taxon>
    </lineage>
</organism>
<feature type="domain" description="Polysaccharide chain length determinant N-terminal" evidence="8">
    <location>
        <begin position="23"/>
        <end position="111"/>
    </location>
</feature>
<feature type="transmembrane region" description="Helical" evidence="7">
    <location>
        <begin position="436"/>
        <end position="460"/>
    </location>
</feature>
<comment type="caution">
    <text evidence="10">The sequence shown here is derived from an EMBL/GenBank/DDBJ whole genome shotgun (WGS) entry which is preliminary data.</text>
</comment>
<feature type="transmembrane region" description="Helical" evidence="7">
    <location>
        <begin position="34"/>
        <end position="55"/>
    </location>
</feature>
<accession>A0ABU1RWS8</accession>
<evidence type="ECO:0000313" key="11">
    <source>
        <dbReference type="Proteomes" id="UP001254759"/>
    </source>
</evidence>
<feature type="domain" description="Tyrosine-protein kinase G-rich" evidence="9">
    <location>
        <begin position="387"/>
        <end position="457"/>
    </location>
</feature>
<keyword evidence="2" id="KW-1003">Cell membrane</keyword>
<dbReference type="InterPro" id="IPR050445">
    <property type="entry name" value="Bact_polysacc_biosynth/exp"/>
</dbReference>
<evidence type="ECO:0000256" key="2">
    <source>
        <dbReference type="ARBA" id="ARBA00022475"/>
    </source>
</evidence>
<evidence type="ECO:0000259" key="9">
    <source>
        <dbReference type="Pfam" id="PF13807"/>
    </source>
</evidence>
<keyword evidence="3 7" id="KW-0812">Transmembrane</keyword>
<comment type="subcellular location">
    <subcellularLocation>
        <location evidence="1">Cell membrane</location>
        <topology evidence="1">Multi-pass membrane protein</topology>
    </subcellularLocation>
</comment>
<dbReference type="Pfam" id="PF13807">
    <property type="entry name" value="GNVR"/>
    <property type="match status" value="1"/>
</dbReference>
<evidence type="ECO:0000256" key="7">
    <source>
        <dbReference type="SAM" id="Phobius"/>
    </source>
</evidence>
<evidence type="ECO:0000313" key="10">
    <source>
        <dbReference type="EMBL" id="MDR6843072.1"/>
    </source>
</evidence>
<keyword evidence="6" id="KW-0175">Coiled coil</keyword>
<evidence type="ECO:0000256" key="3">
    <source>
        <dbReference type="ARBA" id="ARBA00022692"/>
    </source>
</evidence>
<dbReference type="InterPro" id="IPR032807">
    <property type="entry name" value="GNVR"/>
</dbReference>
<keyword evidence="5 7" id="KW-0472">Membrane</keyword>
<dbReference type="Proteomes" id="UP001254759">
    <property type="component" value="Unassembled WGS sequence"/>
</dbReference>
<evidence type="ECO:0000256" key="4">
    <source>
        <dbReference type="ARBA" id="ARBA00022989"/>
    </source>
</evidence>
<name>A0ABU1RWS8_9GAMM</name>
<proteinExistence type="predicted"/>
<evidence type="ECO:0000256" key="1">
    <source>
        <dbReference type="ARBA" id="ARBA00004651"/>
    </source>
</evidence>
<keyword evidence="4 7" id="KW-1133">Transmembrane helix</keyword>
<dbReference type="PANTHER" id="PTHR32309:SF13">
    <property type="entry name" value="FERRIC ENTEROBACTIN TRANSPORT PROTEIN FEPE"/>
    <property type="match status" value="1"/>
</dbReference>
<evidence type="ECO:0000259" key="8">
    <source>
        <dbReference type="Pfam" id="PF02706"/>
    </source>
</evidence>
<reference evidence="10 11" key="1">
    <citation type="submission" date="2023-07" db="EMBL/GenBank/DDBJ databases">
        <title>Sorghum-associated microbial communities from plants grown in Nebraska, USA.</title>
        <authorList>
            <person name="Schachtman D."/>
        </authorList>
    </citation>
    <scope>NUCLEOTIDE SEQUENCE [LARGE SCALE GENOMIC DNA]</scope>
    <source>
        <strain evidence="10 11">BE107</strain>
    </source>
</reference>
<dbReference type="EMBL" id="JAVDTT010000005">
    <property type="protein sequence ID" value="MDR6843072.1"/>
    <property type="molecule type" value="Genomic_DNA"/>
</dbReference>
<feature type="coiled-coil region" evidence="6">
    <location>
        <begin position="255"/>
        <end position="316"/>
    </location>
</feature>
<dbReference type="InterPro" id="IPR003856">
    <property type="entry name" value="LPS_length_determ_N"/>
</dbReference>
<gene>
    <name evidence="10" type="ORF">J2W94_003379</name>
</gene>
<evidence type="ECO:0000256" key="6">
    <source>
        <dbReference type="SAM" id="Coils"/>
    </source>
</evidence>
<dbReference type="Pfam" id="PF02706">
    <property type="entry name" value="Wzz"/>
    <property type="match status" value="1"/>
</dbReference>
<feature type="coiled-coil region" evidence="6">
    <location>
        <begin position="353"/>
        <end position="380"/>
    </location>
</feature>
<dbReference type="PANTHER" id="PTHR32309">
    <property type="entry name" value="TYROSINE-PROTEIN KINASE"/>
    <property type="match status" value="1"/>
</dbReference>
<protein>
    <submittedName>
        <fullName evidence="10">GumC protein</fullName>
    </submittedName>
</protein>
<evidence type="ECO:0000256" key="5">
    <source>
        <dbReference type="ARBA" id="ARBA00023136"/>
    </source>
</evidence>